<gene>
    <name evidence="2" type="ORF">MU1_00100</name>
</gene>
<evidence type="ECO:0000256" key="1">
    <source>
        <dbReference type="SAM" id="Phobius"/>
    </source>
</evidence>
<dbReference type="RefSeq" id="WP_284236340.1">
    <property type="nucleotide sequence ID" value="NZ_BSSQ01000001.1"/>
</dbReference>
<organism evidence="2 3">
    <name type="scientific">Paenibacillus glycanilyticus</name>
    <dbReference type="NCBI Taxonomy" id="126569"/>
    <lineage>
        <taxon>Bacteria</taxon>
        <taxon>Bacillati</taxon>
        <taxon>Bacillota</taxon>
        <taxon>Bacilli</taxon>
        <taxon>Bacillales</taxon>
        <taxon>Paenibacillaceae</taxon>
        <taxon>Paenibacillus</taxon>
    </lineage>
</organism>
<keyword evidence="1" id="KW-1133">Transmembrane helix</keyword>
<dbReference type="EMBL" id="BSSQ01000001">
    <property type="protein sequence ID" value="GLX65666.1"/>
    <property type="molecule type" value="Genomic_DNA"/>
</dbReference>
<keyword evidence="3" id="KW-1185">Reference proteome</keyword>
<name>A0ABQ6G8Q5_9BACL</name>
<proteinExistence type="predicted"/>
<keyword evidence="1" id="KW-0812">Transmembrane</keyword>
<accession>A0ABQ6G8Q5</accession>
<dbReference type="Proteomes" id="UP001157114">
    <property type="component" value="Unassembled WGS sequence"/>
</dbReference>
<keyword evidence="1" id="KW-0472">Membrane</keyword>
<feature type="transmembrane region" description="Helical" evidence="1">
    <location>
        <begin position="81"/>
        <end position="100"/>
    </location>
</feature>
<protein>
    <submittedName>
        <fullName evidence="2">Uncharacterized protein</fullName>
    </submittedName>
</protein>
<comment type="caution">
    <text evidence="2">The sequence shown here is derived from an EMBL/GenBank/DDBJ whole genome shotgun (WGS) entry which is preliminary data.</text>
</comment>
<sequence length="101" mass="11816">MLDVDNKIPEGSQKWLYVVPVKDIYYNKNSVFTAHKIYKVKQQTESGYMLINDDGILDYIDESLVRNRYDNYQLALIHNRLFDIGIIILILSIVGVFVLFN</sequence>
<evidence type="ECO:0000313" key="3">
    <source>
        <dbReference type="Proteomes" id="UP001157114"/>
    </source>
</evidence>
<evidence type="ECO:0000313" key="2">
    <source>
        <dbReference type="EMBL" id="GLX65666.1"/>
    </source>
</evidence>
<reference evidence="2 3" key="1">
    <citation type="submission" date="2023-03" db="EMBL/GenBank/DDBJ databases">
        <title>Draft genome sequence of the bacteria which degrade cell wall of Tricholomamatutake.</title>
        <authorList>
            <person name="Konishi Y."/>
            <person name="Fukuta Y."/>
            <person name="Shirasaka N."/>
        </authorList>
    </citation>
    <scope>NUCLEOTIDE SEQUENCE [LARGE SCALE GENOMIC DNA]</scope>
    <source>
        <strain evidence="3">mu1</strain>
    </source>
</reference>